<evidence type="ECO:0000313" key="3">
    <source>
        <dbReference type="Proteomes" id="UP000288279"/>
    </source>
</evidence>
<feature type="domain" description="DUF1653" evidence="1">
    <location>
        <begin position="8"/>
        <end position="69"/>
    </location>
</feature>
<comment type="caution">
    <text evidence="2">The sequence shown here is derived from an EMBL/GenBank/DDBJ whole genome shotgun (WGS) entry which is preliminary data.</text>
</comment>
<accession>A0A432ZEM3</accession>
<dbReference type="Pfam" id="PF07866">
    <property type="entry name" value="DUF1653"/>
    <property type="match status" value="1"/>
</dbReference>
<evidence type="ECO:0000313" key="2">
    <source>
        <dbReference type="EMBL" id="RUO76340.1"/>
    </source>
</evidence>
<organism evidence="2 3">
    <name type="scientific">Pseudidiomarina taiwanensis</name>
    <dbReference type="NCBI Taxonomy" id="337250"/>
    <lineage>
        <taxon>Bacteria</taxon>
        <taxon>Pseudomonadati</taxon>
        <taxon>Pseudomonadota</taxon>
        <taxon>Gammaproteobacteria</taxon>
        <taxon>Alteromonadales</taxon>
        <taxon>Idiomarinaceae</taxon>
        <taxon>Pseudidiomarina</taxon>
    </lineage>
</organism>
<protein>
    <submittedName>
        <fullName evidence="2">DUF1653 domain-containing protein</fullName>
    </submittedName>
</protein>
<dbReference type="Gene3D" id="2.30.30.320">
    <property type="entry name" value="DUF1653-like domain"/>
    <property type="match status" value="1"/>
</dbReference>
<name>A0A432ZEM3_9GAMM</name>
<dbReference type="AlphaFoldDB" id="A0A432ZEM3"/>
<dbReference type="RefSeq" id="WP_126827974.1">
    <property type="nucleotide sequence ID" value="NZ_PIQG01000004.1"/>
</dbReference>
<dbReference type="InterPro" id="IPR023387">
    <property type="entry name" value="DUF1653-like_dom"/>
</dbReference>
<dbReference type="EMBL" id="PIQG01000004">
    <property type="protein sequence ID" value="RUO76340.1"/>
    <property type="molecule type" value="Genomic_DNA"/>
</dbReference>
<sequence>MHHIVKPGIYQHYKGPEYQVLDIVTHSETEEQLVLYRPLYGEGKLWVRPLAMFIEKVSVAGQSVPRFKYLREAV</sequence>
<keyword evidence="3" id="KW-1185">Reference proteome</keyword>
<reference evidence="2 3" key="1">
    <citation type="journal article" date="2011" name="Front. Microbiol.">
        <title>Genomic signatures of strain selection and enhancement in Bacillus atrophaeus var. globigii, a historical biowarfare simulant.</title>
        <authorList>
            <person name="Gibbons H.S."/>
            <person name="Broomall S.M."/>
            <person name="McNew L.A."/>
            <person name="Daligault H."/>
            <person name="Chapman C."/>
            <person name="Bruce D."/>
            <person name="Karavis M."/>
            <person name="Krepps M."/>
            <person name="McGregor P.A."/>
            <person name="Hong C."/>
            <person name="Park K.H."/>
            <person name="Akmal A."/>
            <person name="Feldman A."/>
            <person name="Lin J.S."/>
            <person name="Chang W.E."/>
            <person name="Higgs B.W."/>
            <person name="Demirev P."/>
            <person name="Lindquist J."/>
            <person name="Liem A."/>
            <person name="Fochler E."/>
            <person name="Read T.D."/>
            <person name="Tapia R."/>
            <person name="Johnson S."/>
            <person name="Bishop-Lilly K.A."/>
            <person name="Detter C."/>
            <person name="Han C."/>
            <person name="Sozhamannan S."/>
            <person name="Rosenzweig C.N."/>
            <person name="Skowronski E.W."/>
        </authorList>
    </citation>
    <scope>NUCLEOTIDE SEQUENCE [LARGE SCALE GENOMIC DNA]</scope>
    <source>
        <strain evidence="2 3">PIT1</strain>
    </source>
</reference>
<dbReference type="InterPro" id="IPR037135">
    <property type="entry name" value="DUF1653-like_dom_sf"/>
</dbReference>
<dbReference type="OrthoDB" id="371169at2"/>
<evidence type="ECO:0000259" key="1">
    <source>
        <dbReference type="Pfam" id="PF07866"/>
    </source>
</evidence>
<dbReference type="Proteomes" id="UP000288279">
    <property type="component" value="Unassembled WGS sequence"/>
</dbReference>
<gene>
    <name evidence="2" type="ORF">CWI83_08225</name>
</gene>
<proteinExistence type="predicted"/>